<sequence length="58" mass="6535">MITPPHNMHALTNPPHAPRFNSELQAGRCASAASSFKEENYHLRFVSEVGISYSFQPY</sequence>
<proteinExistence type="predicted"/>
<dbReference type="AlphaFoldDB" id="G2YPE9"/>
<evidence type="ECO:0000313" key="2">
    <source>
        <dbReference type="EMBL" id="CCD53497.1"/>
    </source>
</evidence>
<evidence type="ECO:0000256" key="1">
    <source>
        <dbReference type="SAM" id="MobiDB-lite"/>
    </source>
</evidence>
<dbReference type="Proteomes" id="UP000008177">
    <property type="component" value="Unplaced contigs"/>
</dbReference>
<evidence type="ECO:0000313" key="3">
    <source>
        <dbReference type="Proteomes" id="UP000008177"/>
    </source>
</evidence>
<reference evidence="3" key="1">
    <citation type="journal article" date="2011" name="PLoS Genet.">
        <title>Genomic analysis of the necrotrophic fungal pathogens Sclerotinia sclerotiorum and Botrytis cinerea.</title>
        <authorList>
            <person name="Amselem J."/>
            <person name="Cuomo C.A."/>
            <person name="van Kan J.A."/>
            <person name="Viaud M."/>
            <person name="Benito E.P."/>
            <person name="Couloux A."/>
            <person name="Coutinho P.M."/>
            <person name="de Vries R.P."/>
            <person name="Dyer P.S."/>
            <person name="Fillinger S."/>
            <person name="Fournier E."/>
            <person name="Gout L."/>
            <person name="Hahn M."/>
            <person name="Kohn L."/>
            <person name="Lapalu N."/>
            <person name="Plummer K.M."/>
            <person name="Pradier J.M."/>
            <person name="Quevillon E."/>
            <person name="Sharon A."/>
            <person name="Simon A."/>
            <person name="ten Have A."/>
            <person name="Tudzynski B."/>
            <person name="Tudzynski P."/>
            <person name="Wincker P."/>
            <person name="Andrew M."/>
            <person name="Anthouard V."/>
            <person name="Beever R.E."/>
            <person name="Beffa R."/>
            <person name="Benoit I."/>
            <person name="Bouzid O."/>
            <person name="Brault B."/>
            <person name="Chen Z."/>
            <person name="Choquer M."/>
            <person name="Collemare J."/>
            <person name="Cotton P."/>
            <person name="Danchin E.G."/>
            <person name="Da Silva C."/>
            <person name="Gautier A."/>
            <person name="Giraud C."/>
            <person name="Giraud T."/>
            <person name="Gonzalez C."/>
            <person name="Grossetete S."/>
            <person name="Guldener U."/>
            <person name="Henrissat B."/>
            <person name="Howlett B.J."/>
            <person name="Kodira C."/>
            <person name="Kretschmer M."/>
            <person name="Lappartient A."/>
            <person name="Leroch M."/>
            <person name="Levis C."/>
            <person name="Mauceli E."/>
            <person name="Neuveglise C."/>
            <person name="Oeser B."/>
            <person name="Pearson M."/>
            <person name="Poulain J."/>
            <person name="Poussereau N."/>
            <person name="Quesneville H."/>
            <person name="Rascle C."/>
            <person name="Schumacher J."/>
            <person name="Segurens B."/>
            <person name="Sexton A."/>
            <person name="Silva E."/>
            <person name="Sirven C."/>
            <person name="Soanes D.M."/>
            <person name="Talbot N.J."/>
            <person name="Templeton M."/>
            <person name="Yandava C."/>
            <person name="Yarden O."/>
            <person name="Zeng Q."/>
            <person name="Rollins J.A."/>
            <person name="Lebrun M.H."/>
            <person name="Dickman M."/>
        </authorList>
    </citation>
    <scope>NUCLEOTIDE SEQUENCE [LARGE SCALE GENOMIC DNA]</scope>
    <source>
        <strain evidence="3">T4</strain>
    </source>
</reference>
<dbReference type="HOGENOM" id="CLU_2978882_0_0_1"/>
<name>G2YPE9_BOTF4</name>
<accession>G2YPE9</accession>
<protein>
    <submittedName>
        <fullName evidence="2">Uncharacterized protein</fullName>
    </submittedName>
</protein>
<dbReference type="EMBL" id="FQ790347">
    <property type="protein sequence ID" value="CCD53497.1"/>
    <property type="molecule type" value="Genomic_DNA"/>
</dbReference>
<feature type="region of interest" description="Disordered" evidence="1">
    <location>
        <begin position="1"/>
        <end position="21"/>
    </location>
</feature>
<gene>
    <name evidence="2" type="ORF">BofuT4_uP135420.1</name>
</gene>
<organism evidence="2 3">
    <name type="scientific">Botryotinia fuckeliana (strain T4)</name>
    <name type="common">Noble rot fungus</name>
    <name type="synonym">Botrytis cinerea</name>
    <dbReference type="NCBI Taxonomy" id="999810"/>
    <lineage>
        <taxon>Eukaryota</taxon>
        <taxon>Fungi</taxon>
        <taxon>Dikarya</taxon>
        <taxon>Ascomycota</taxon>
        <taxon>Pezizomycotina</taxon>
        <taxon>Leotiomycetes</taxon>
        <taxon>Helotiales</taxon>
        <taxon>Sclerotiniaceae</taxon>
        <taxon>Botrytis</taxon>
    </lineage>
</organism>
<dbReference type="InParanoid" id="G2YPE9"/>